<comment type="caution">
    <text evidence="6">The sequence shown here is derived from an EMBL/GenBank/DDBJ whole genome shotgun (WGS) entry which is preliminary data.</text>
</comment>
<dbReference type="Gene3D" id="1.10.443.10">
    <property type="entry name" value="Intergrase catalytic core"/>
    <property type="match status" value="1"/>
</dbReference>
<dbReference type="Pfam" id="PF00589">
    <property type="entry name" value="Phage_integrase"/>
    <property type="match status" value="1"/>
</dbReference>
<dbReference type="InterPro" id="IPR002104">
    <property type="entry name" value="Integrase_catalytic"/>
</dbReference>
<dbReference type="Gene3D" id="2.40.50.100">
    <property type="match status" value="2"/>
</dbReference>
<name>A0A9D1TNW7_9BACT</name>
<reference evidence="6" key="2">
    <citation type="submission" date="2021-04" db="EMBL/GenBank/DDBJ databases">
        <authorList>
            <person name="Gilroy R."/>
        </authorList>
    </citation>
    <scope>NUCLEOTIDE SEQUENCE</scope>
    <source>
        <strain evidence="6">ChiHecec2B26-446</strain>
    </source>
</reference>
<evidence type="ECO:0000259" key="4">
    <source>
        <dbReference type="PROSITE" id="PS51866"/>
    </source>
</evidence>
<dbReference type="GO" id="GO:0006310">
    <property type="term" value="P:DNA recombination"/>
    <property type="evidence" value="ECO:0007669"/>
    <property type="project" value="UniProtKB-KW"/>
</dbReference>
<dbReference type="CDD" id="cd00397">
    <property type="entry name" value="DNA_BRE_C"/>
    <property type="match status" value="1"/>
</dbReference>
<proteinExistence type="predicted"/>
<dbReference type="InterPro" id="IPR011010">
    <property type="entry name" value="DNA_brk_join_enz"/>
</dbReference>
<dbReference type="GO" id="GO:0015074">
    <property type="term" value="P:DNA integration"/>
    <property type="evidence" value="ECO:0007669"/>
    <property type="project" value="InterPro"/>
</dbReference>
<dbReference type="PROSITE" id="PS51866">
    <property type="entry name" value="MOP"/>
    <property type="match status" value="1"/>
</dbReference>
<evidence type="ECO:0000256" key="2">
    <source>
        <dbReference type="ARBA" id="ARBA00023172"/>
    </source>
</evidence>
<protein>
    <submittedName>
        <fullName evidence="6">TOBE domain-containing protein</fullName>
    </submittedName>
</protein>
<dbReference type="GO" id="GO:0003677">
    <property type="term" value="F:DNA binding"/>
    <property type="evidence" value="ECO:0007669"/>
    <property type="project" value="InterPro"/>
</dbReference>
<feature type="domain" description="Mop" evidence="4">
    <location>
        <begin position="191"/>
        <end position="257"/>
    </location>
</feature>
<evidence type="ECO:0000313" key="7">
    <source>
        <dbReference type="Proteomes" id="UP000886752"/>
    </source>
</evidence>
<dbReference type="PROSITE" id="PS51898">
    <property type="entry name" value="TYR_RECOMBINASE"/>
    <property type="match status" value="1"/>
</dbReference>
<dbReference type="GO" id="GO:0015689">
    <property type="term" value="P:molybdate ion transport"/>
    <property type="evidence" value="ECO:0007669"/>
    <property type="project" value="InterPro"/>
</dbReference>
<dbReference type="InterPro" id="IPR005116">
    <property type="entry name" value="Transp-assoc_OB_typ1"/>
</dbReference>
<dbReference type="InterPro" id="IPR013762">
    <property type="entry name" value="Integrase-like_cat_sf"/>
</dbReference>
<sequence length="330" mass="36848">MKQLTSQELHVLTEAWQEWTRSAPNDSQLRSRERLLLVFLLIRHGALRLSEALEINDLRDFDYSTCTIKIGGGRGREVQIPEKAMEAIRTLVNSPRMIRLRGTITHMDQGYVRKRFYAIAGLCNLEPAAVGPQVIRQSRASELLQANIPLNIVQKFLGQRSPVQTANFISFTDDDARRIVHNHLRQEALRRSSARNAFTGTVSRLEVGQVSALVELSTLQGLRVHALITIESVQRLGIHKDQLLNATIKAPFIMLMADEGDHRGTNHYCGTVLSINRGSIESSVVVEVAEGLTLCSILCTEELDELQLEQGARACAFFSPFSVVLGLPEE</sequence>
<dbReference type="InterPro" id="IPR004606">
    <property type="entry name" value="Mop_domain"/>
</dbReference>
<evidence type="ECO:0000256" key="1">
    <source>
        <dbReference type="ARBA" id="ARBA00022505"/>
    </source>
</evidence>
<dbReference type="Pfam" id="PF03459">
    <property type="entry name" value="TOBE"/>
    <property type="match status" value="1"/>
</dbReference>
<evidence type="ECO:0000313" key="6">
    <source>
        <dbReference type="EMBL" id="HIV99778.1"/>
    </source>
</evidence>
<keyword evidence="2" id="KW-0233">DNA recombination</keyword>
<dbReference type="SUPFAM" id="SSF50331">
    <property type="entry name" value="MOP-like"/>
    <property type="match status" value="2"/>
</dbReference>
<dbReference type="EMBL" id="DXHV01000014">
    <property type="protein sequence ID" value="HIV99778.1"/>
    <property type="molecule type" value="Genomic_DNA"/>
</dbReference>
<keyword evidence="1 3" id="KW-0500">Molybdenum</keyword>
<accession>A0A9D1TNW7</accession>
<reference evidence="6" key="1">
    <citation type="journal article" date="2021" name="PeerJ">
        <title>Extensive microbial diversity within the chicken gut microbiome revealed by metagenomics and culture.</title>
        <authorList>
            <person name="Gilroy R."/>
            <person name="Ravi A."/>
            <person name="Getino M."/>
            <person name="Pursley I."/>
            <person name="Horton D.L."/>
            <person name="Alikhan N.F."/>
            <person name="Baker D."/>
            <person name="Gharbi K."/>
            <person name="Hall N."/>
            <person name="Watson M."/>
            <person name="Adriaenssens E.M."/>
            <person name="Foster-Nyarko E."/>
            <person name="Jarju S."/>
            <person name="Secka A."/>
            <person name="Antonio M."/>
            <person name="Oren A."/>
            <person name="Chaudhuri R.R."/>
            <person name="La Ragione R."/>
            <person name="Hildebrand F."/>
            <person name="Pallen M.J."/>
        </authorList>
    </citation>
    <scope>NUCLEOTIDE SEQUENCE</scope>
    <source>
        <strain evidence="6">ChiHecec2B26-446</strain>
    </source>
</reference>
<evidence type="ECO:0000256" key="3">
    <source>
        <dbReference type="PROSITE-ProRule" id="PRU01213"/>
    </source>
</evidence>
<dbReference type="SUPFAM" id="SSF56349">
    <property type="entry name" value="DNA breaking-rejoining enzymes"/>
    <property type="match status" value="1"/>
</dbReference>
<dbReference type="Proteomes" id="UP000886752">
    <property type="component" value="Unassembled WGS sequence"/>
</dbReference>
<evidence type="ECO:0000259" key="5">
    <source>
        <dbReference type="PROSITE" id="PS51898"/>
    </source>
</evidence>
<gene>
    <name evidence="6" type="ORF">H9894_01090</name>
</gene>
<feature type="domain" description="Tyr recombinase" evidence="5">
    <location>
        <begin position="1"/>
        <end position="189"/>
    </location>
</feature>
<dbReference type="InterPro" id="IPR008995">
    <property type="entry name" value="Mo/tungstate-bd_C_term_dom"/>
</dbReference>
<organism evidence="6 7">
    <name type="scientific">Candidatus Desulfovibrio intestinipullorum</name>
    <dbReference type="NCBI Taxonomy" id="2838536"/>
    <lineage>
        <taxon>Bacteria</taxon>
        <taxon>Pseudomonadati</taxon>
        <taxon>Thermodesulfobacteriota</taxon>
        <taxon>Desulfovibrionia</taxon>
        <taxon>Desulfovibrionales</taxon>
        <taxon>Desulfovibrionaceae</taxon>
        <taxon>Desulfovibrio</taxon>
    </lineage>
</organism>
<dbReference type="AlphaFoldDB" id="A0A9D1TNW7"/>